<dbReference type="EMBL" id="KZ505763">
    <property type="protein sequence ID" value="PKU45383.1"/>
    <property type="molecule type" value="Genomic_DNA"/>
</dbReference>
<accession>A0A2I0UH55</accession>
<dbReference type="AlphaFoldDB" id="A0A2I0UH55"/>
<name>A0A2I0UH55_LIMLA</name>
<reference evidence="2" key="2">
    <citation type="submission" date="2017-12" db="EMBL/GenBank/DDBJ databases">
        <title>Genome sequence of the Bar-tailed Godwit (Limosa lapponica baueri).</title>
        <authorList>
            <person name="Lima N.C.B."/>
            <person name="Parody-Merino A.M."/>
            <person name="Battley P.F."/>
            <person name="Fidler A.E."/>
            <person name="Prosdocimi F."/>
        </authorList>
    </citation>
    <scope>NUCLEOTIDE SEQUENCE [LARGE SCALE GENOMIC DNA]</scope>
</reference>
<gene>
    <name evidence="1" type="ORF">llap_4327</name>
</gene>
<evidence type="ECO:0000313" key="1">
    <source>
        <dbReference type="EMBL" id="PKU45383.1"/>
    </source>
</evidence>
<reference evidence="2" key="1">
    <citation type="submission" date="2017-11" db="EMBL/GenBank/DDBJ databases">
        <authorList>
            <person name="Lima N.C."/>
            <person name="Parody-Merino A.M."/>
            <person name="Battley P.F."/>
            <person name="Fidler A.E."/>
            <person name="Prosdocimi F."/>
        </authorList>
    </citation>
    <scope>NUCLEOTIDE SEQUENCE [LARGE SCALE GENOMIC DNA]</scope>
</reference>
<evidence type="ECO:0000313" key="2">
    <source>
        <dbReference type="Proteomes" id="UP000233556"/>
    </source>
</evidence>
<dbReference type="Proteomes" id="UP000233556">
    <property type="component" value="Unassembled WGS sequence"/>
</dbReference>
<sequence length="129" mass="14841">MLGWMFKERVPATRHATTWSKWIALITQELEWETISPPGIVEVIMDWPEGKDFRISPEEEVTLAEKALPYNKVTENEKKYALFTDGSLSLWESIRSGRLLCGVLHDKLQKLLIDKICRCESHAAGSRHC</sequence>
<organism evidence="1 2">
    <name type="scientific">Limosa lapponica baueri</name>
    <dbReference type="NCBI Taxonomy" id="1758121"/>
    <lineage>
        <taxon>Eukaryota</taxon>
        <taxon>Metazoa</taxon>
        <taxon>Chordata</taxon>
        <taxon>Craniata</taxon>
        <taxon>Vertebrata</taxon>
        <taxon>Euteleostomi</taxon>
        <taxon>Archelosauria</taxon>
        <taxon>Archosauria</taxon>
        <taxon>Dinosauria</taxon>
        <taxon>Saurischia</taxon>
        <taxon>Theropoda</taxon>
        <taxon>Coelurosauria</taxon>
        <taxon>Aves</taxon>
        <taxon>Neognathae</taxon>
        <taxon>Neoaves</taxon>
        <taxon>Charadriiformes</taxon>
        <taxon>Scolopacidae</taxon>
        <taxon>Limosa</taxon>
    </lineage>
</organism>
<keyword evidence="2" id="KW-1185">Reference proteome</keyword>
<proteinExistence type="predicted"/>
<protein>
    <submittedName>
        <fullName evidence="1">Uncharacterized protein</fullName>
    </submittedName>
</protein>
<dbReference type="OrthoDB" id="9396740at2759"/>